<evidence type="ECO:0000256" key="1">
    <source>
        <dbReference type="ARBA" id="ARBA00009865"/>
    </source>
</evidence>
<dbReference type="PANTHER" id="PTHR42812:SF15">
    <property type="entry name" value="HYDROLASE, PUTATIVE (AFU_ORTHOLOGUE AFUA_2G00930)-RELATED"/>
    <property type="match status" value="1"/>
</dbReference>
<dbReference type="Pfam" id="PF04616">
    <property type="entry name" value="Glyco_hydro_43"/>
    <property type="match status" value="1"/>
</dbReference>
<feature type="domain" description="Beta-xylosidase C-terminal Concanavalin A-like" evidence="6">
    <location>
        <begin position="316"/>
        <end position="513"/>
    </location>
</feature>
<keyword evidence="5" id="KW-0732">Signal</keyword>
<dbReference type="SUPFAM" id="SSF75005">
    <property type="entry name" value="Arabinanase/levansucrase/invertase"/>
    <property type="match status" value="1"/>
</dbReference>
<dbReference type="STRING" id="1447875.A0A2B7XJA8"/>
<evidence type="ECO:0000256" key="5">
    <source>
        <dbReference type="SAM" id="SignalP"/>
    </source>
</evidence>
<dbReference type="InterPro" id="IPR041542">
    <property type="entry name" value="GH43_C2"/>
</dbReference>
<dbReference type="OrthoDB" id="2139957at2759"/>
<evidence type="ECO:0000256" key="3">
    <source>
        <dbReference type="ARBA" id="ARBA00023295"/>
    </source>
</evidence>
<feature type="chain" id="PRO_5012721970" description="Beta-xylosidase C-terminal Concanavalin A-like domain-containing protein" evidence="5">
    <location>
        <begin position="18"/>
        <end position="517"/>
    </location>
</feature>
<comment type="caution">
    <text evidence="7">The sequence shown here is derived from an EMBL/GenBank/DDBJ whole genome shotgun (WGS) entry which is preliminary data.</text>
</comment>
<accession>A0A2B7XJA8</accession>
<dbReference type="InterPro" id="IPR051795">
    <property type="entry name" value="Glycosyl_Hydrlase_43"/>
</dbReference>
<dbReference type="Gene3D" id="2.60.120.200">
    <property type="match status" value="1"/>
</dbReference>
<feature type="signal peptide" evidence="5">
    <location>
        <begin position="1"/>
        <end position="17"/>
    </location>
</feature>
<dbReference type="Pfam" id="PF17851">
    <property type="entry name" value="GH43_C2"/>
    <property type="match status" value="1"/>
</dbReference>
<evidence type="ECO:0000259" key="6">
    <source>
        <dbReference type="Pfam" id="PF17851"/>
    </source>
</evidence>
<evidence type="ECO:0000256" key="4">
    <source>
        <dbReference type="RuleBase" id="RU361187"/>
    </source>
</evidence>
<gene>
    <name evidence="7" type="ORF">AJ79_05847</name>
</gene>
<dbReference type="SUPFAM" id="SSF49899">
    <property type="entry name" value="Concanavalin A-like lectins/glucanases"/>
    <property type="match status" value="1"/>
</dbReference>
<dbReference type="EMBL" id="PDNB01000097">
    <property type="protein sequence ID" value="PGH08843.1"/>
    <property type="molecule type" value="Genomic_DNA"/>
</dbReference>
<evidence type="ECO:0000313" key="7">
    <source>
        <dbReference type="EMBL" id="PGH08843.1"/>
    </source>
</evidence>
<keyword evidence="3 4" id="KW-0326">Glycosidase</keyword>
<keyword evidence="8" id="KW-1185">Reference proteome</keyword>
<sequence>MMKPLLPILSLATAITAQYQNPVLWEDLADIDILRVDDAFYYSASTMHYSPGAPILRSYDLVNWEYAGHSVPELDWGDKYNLNGGRAYVKGIWASTLNYRPSTSSFYWGGCIESGKTYMYTAPAVEGPWERHDPPIDRCYYDAGLLVDDDDALYVAYGNTEISVARLSEDGFSEVENRQVFTSDFTIEGARFYKIDGKYYILVTRPPDAQFVLMSTAGPFGPYTMKPLVDRVASPVPETGAPHQGGIVDTPNGDWYYMAFIDAYPGGRLPVLAPIIFDADGWPSVQLVNGGWGASYPMPTISASASKKVKRTLGTDTFNGTSLSHEWEWNHNPDTTKYSVDNGLYLQAATVTDDLYAARNTLTRRIPGPASTATIILDIAGMLDGDHAGLTLLRQSSAWIGIKKDAGGAARVVMVNGITMTEDWETDSKGEETDSVPVPEGAERVWLRARADIDPSSAGEGSFEYSVDGEGFLPLGDTLVFNREWQFFMGYRFGIFYYATQELGGTVVVEEFEVVVA</sequence>
<organism evidence="7 8">
    <name type="scientific">Helicocarpus griseus UAMH5409</name>
    <dbReference type="NCBI Taxonomy" id="1447875"/>
    <lineage>
        <taxon>Eukaryota</taxon>
        <taxon>Fungi</taxon>
        <taxon>Dikarya</taxon>
        <taxon>Ascomycota</taxon>
        <taxon>Pezizomycotina</taxon>
        <taxon>Eurotiomycetes</taxon>
        <taxon>Eurotiomycetidae</taxon>
        <taxon>Onygenales</taxon>
        <taxon>Ajellomycetaceae</taxon>
        <taxon>Helicocarpus</taxon>
    </lineage>
</organism>
<evidence type="ECO:0000313" key="8">
    <source>
        <dbReference type="Proteomes" id="UP000223968"/>
    </source>
</evidence>
<dbReference type="Proteomes" id="UP000223968">
    <property type="component" value="Unassembled WGS sequence"/>
</dbReference>
<dbReference type="InterPro" id="IPR023296">
    <property type="entry name" value="Glyco_hydro_beta-prop_sf"/>
</dbReference>
<keyword evidence="2 4" id="KW-0378">Hydrolase</keyword>
<comment type="similarity">
    <text evidence="1 4">Belongs to the glycosyl hydrolase 43 family.</text>
</comment>
<reference evidence="7 8" key="1">
    <citation type="submission" date="2017-10" db="EMBL/GenBank/DDBJ databases">
        <title>Comparative genomics in systemic dimorphic fungi from Ajellomycetaceae.</title>
        <authorList>
            <person name="Munoz J.F."/>
            <person name="Mcewen J.G."/>
            <person name="Clay O.K."/>
            <person name="Cuomo C.A."/>
        </authorList>
    </citation>
    <scope>NUCLEOTIDE SEQUENCE [LARGE SCALE GENOMIC DNA]</scope>
    <source>
        <strain evidence="7 8">UAMH5409</strain>
    </source>
</reference>
<name>A0A2B7XJA8_9EURO</name>
<protein>
    <recommendedName>
        <fullName evidence="6">Beta-xylosidase C-terminal Concanavalin A-like domain-containing protein</fullName>
    </recommendedName>
</protein>
<dbReference type="AlphaFoldDB" id="A0A2B7XJA8"/>
<proteinExistence type="inferred from homology"/>
<dbReference type="InterPro" id="IPR006710">
    <property type="entry name" value="Glyco_hydro_43"/>
</dbReference>
<dbReference type="GO" id="GO:0004553">
    <property type="term" value="F:hydrolase activity, hydrolyzing O-glycosyl compounds"/>
    <property type="evidence" value="ECO:0007669"/>
    <property type="project" value="InterPro"/>
</dbReference>
<dbReference type="InterPro" id="IPR013320">
    <property type="entry name" value="ConA-like_dom_sf"/>
</dbReference>
<dbReference type="CDD" id="cd09001">
    <property type="entry name" value="GH43_FsAxh1-like"/>
    <property type="match status" value="1"/>
</dbReference>
<dbReference type="Gene3D" id="2.115.10.20">
    <property type="entry name" value="Glycosyl hydrolase domain, family 43"/>
    <property type="match status" value="1"/>
</dbReference>
<dbReference type="PANTHER" id="PTHR42812">
    <property type="entry name" value="BETA-XYLOSIDASE"/>
    <property type="match status" value="1"/>
</dbReference>
<evidence type="ECO:0000256" key="2">
    <source>
        <dbReference type="ARBA" id="ARBA00022801"/>
    </source>
</evidence>
<dbReference type="GO" id="GO:0005975">
    <property type="term" value="P:carbohydrate metabolic process"/>
    <property type="evidence" value="ECO:0007669"/>
    <property type="project" value="InterPro"/>
</dbReference>